<evidence type="ECO:0000313" key="1">
    <source>
        <dbReference type="EMBL" id="PPQ82771.1"/>
    </source>
</evidence>
<name>A0A409WWC4_9AGAR</name>
<accession>A0A409WWC4</accession>
<proteinExistence type="predicted"/>
<dbReference type="Proteomes" id="UP000284842">
    <property type="component" value="Unassembled WGS sequence"/>
</dbReference>
<evidence type="ECO:0000313" key="2">
    <source>
        <dbReference type="Proteomes" id="UP000284842"/>
    </source>
</evidence>
<reference evidence="1 2" key="1">
    <citation type="journal article" date="2018" name="Evol. Lett.">
        <title>Horizontal gene cluster transfer increased hallucinogenic mushroom diversity.</title>
        <authorList>
            <person name="Reynolds H.T."/>
            <person name="Vijayakumar V."/>
            <person name="Gluck-Thaler E."/>
            <person name="Korotkin H.B."/>
            <person name="Matheny P.B."/>
            <person name="Slot J.C."/>
        </authorList>
    </citation>
    <scope>NUCLEOTIDE SEQUENCE [LARGE SCALE GENOMIC DNA]</scope>
    <source>
        <strain evidence="1 2">2629</strain>
    </source>
</reference>
<dbReference type="InParanoid" id="A0A409WWC4"/>
<comment type="caution">
    <text evidence="1">The sequence shown here is derived from an EMBL/GenBank/DDBJ whole genome shotgun (WGS) entry which is preliminary data.</text>
</comment>
<keyword evidence="2" id="KW-1185">Reference proteome</keyword>
<sequence length="382" mass="43494">MLTSFSIGQTVTVDHKALFVCFDIWMVIASFLDIHQVVNMALVGKNMRNISVQTLKNRLSVVKMLRNYMPPTLYDPFRELQHYCDALISGSAVVQLLTEANFGSIDLDIYVPQAKSRIFLEFMHAHFEYHSTTKHGLQLDAPDHGGPRPLHILARDDSDYWIATQSENVKCATASVATFAYGSRFIHVISCLVAPMDTILTFHSTVVMNIVSSTHIHCLYPKMTIVDKKALITGQRSTNGDLCLVKYRARGYTFFSSVNNSTLRSCPVSPLSTKRRFVGDKHSFSFALPSKQELPKINNVYLSSWELWYQRNTWNAHTSYCVFTAPRLSIPWICCDNKILRLMRIALHRAMANNADDFQQLDDDTAKAIQETFPTFFSHIEF</sequence>
<dbReference type="EMBL" id="NHTK01005115">
    <property type="protein sequence ID" value="PPQ82771.1"/>
    <property type="molecule type" value="Genomic_DNA"/>
</dbReference>
<protein>
    <submittedName>
        <fullName evidence="1">Uncharacterized protein</fullName>
    </submittedName>
</protein>
<dbReference type="AlphaFoldDB" id="A0A409WWC4"/>
<gene>
    <name evidence="1" type="ORF">CVT24_009831</name>
</gene>
<dbReference type="OrthoDB" id="3067340at2759"/>
<organism evidence="1 2">
    <name type="scientific">Panaeolus cyanescens</name>
    <dbReference type="NCBI Taxonomy" id="181874"/>
    <lineage>
        <taxon>Eukaryota</taxon>
        <taxon>Fungi</taxon>
        <taxon>Dikarya</taxon>
        <taxon>Basidiomycota</taxon>
        <taxon>Agaricomycotina</taxon>
        <taxon>Agaricomycetes</taxon>
        <taxon>Agaricomycetidae</taxon>
        <taxon>Agaricales</taxon>
        <taxon>Agaricineae</taxon>
        <taxon>Galeropsidaceae</taxon>
        <taxon>Panaeolus</taxon>
    </lineage>
</organism>